<proteinExistence type="predicted"/>
<evidence type="ECO:0000313" key="1">
    <source>
        <dbReference type="EMBL" id="PYI36244.1"/>
    </source>
</evidence>
<gene>
    <name evidence="1" type="ORF">BP00DRAFT_491792</name>
</gene>
<evidence type="ECO:0000313" key="2">
    <source>
        <dbReference type="Proteomes" id="UP000248817"/>
    </source>
</evidence>
<dbReference type="AlphaFoldDB" id="A0A2V5IPS4"/>
<name>A0A2V5IPS4_9EURO</name>
<protein>
    <submittedName>
        <fullName evidence="1">Uncharacterized protein</fullName>
    </submittedName>
</protein>
<keyword evidence="2" id="KW-1185">Reference proteome</keyword>
<dbReference type="EMBL" id="KZ825465">
    <property type="protein sequence ID" value="PYI36244.1"/>
    <property type="molecule type" value="Genomic_DNA"/>
</dbReference>
<sequence>MAHRAHRIPWRSLTSHLTHRAPTHTSPNTTIANLHFRFLPTQAQDLGHFATSFARALNEDTTAARRLYAPKYLPRARGELLLDDRLAARIHPLAFPWHHSRSDESRQHIQKTQQLCQHVDGTTDFACGCPLPYTERRAAPFLRPYQWNGCFRFAEVNGDEFFNLQVVSTLFMLGKMEIIFRLCAHPEIGLKEWMRVQDCICIPLAAFDHGWGPVFDAALEMYLVLNTFSCFPELHPSSSASWYADGNGGYVPDYRATRMYQRPVHEWTDVSKATEMSRYPHRQFLGLAPRFDYASRDPFYEECRAMDEEGRRARLKRLWEQDEGVSVDALLAVVDEAKEEDCFTYGELPFTLFLTSDTAGFCPSKEDTARVEAYLRERGVPDDWVTEMTTLREGNEPRSRLPVPHDPLHERNRTQLRRYLHHCWQIMVRCNMLARELGTEINWARQVVEALEKLVSCPPGMKLPKYRYDDSEELKQYTLQGESKEVSDAIRARDEE</sequence>
<dbReference type="Proteomes" id="UP000248817">
    <property type="component" value="Unassembled WGS sequence"/>
</dbReference>
<accession>A0A2V5IPS4</accession>
<reference evidence="1 2" key="1">
    <citation type="submission" date="2018-02" db="EMBL/GenBank/DDBJ databases">
        <title>The genomes of Aspergillus section Nigri reveals drivers in fungal speciation.</title>
        <authorList>
            <consortium name="DOE Joint Genome Institute"/>
            <person name="Vesth T.C."/>
            <person name="Nybo J."/>
            <person name="Theobald S."/>
            <person name="Brandl J."/>
            <person name="Frisvad J.C."/>
            <person name="Nielsen K.F."/>
            <person name="Lyhne E.K."/>
            <person name="Kogle M.E."/>
            <person name="Kuo A."/>
            <person name="Riley R."/>
            <person name="Clum A."/>
            <person name="Nolan M."/>
            <person name="Lipzen A."/>
            <person name="Salamov A."/>
            <person name="Henrissat B."/>
            <person name="Wiebenga A."/>
            <person name="De vries R.P."/>
            <person name="Grigoriev I.V."/>
            <person name="Mortensen U.H."/>
            <person name="Andersen M.R."/>
            <person name="Baker S.E."/>
        </authorList>
    </citation>
    <scope>NUCLEOTIDE SEQUENCE [LARGE SCALE GENOMIC DNA]</scope>
    <source>
        <strain evidence="1 2">CBS 114.80</strain>
    </source>
</reference>
<organism evidence="1 2">
    <name type="scientific">Aspergillus indologenus CBS 114.80</name>
    <dbReference type="NCBI Taxonomy" id="1450541"/>
    <lineage>
        <taxon>Eukaryota</taxon>
        <taxon>Fungi</taxon>
        <taxon>Dikarya</taxon>
        <taxon>Ascomycota</taxon>
        <taxon>Pezizomycotina</taxon>
        <taxon>Eurotiomycetes</taxon>
        <taxon>Eurotiomycetidae</taxon>
        <taxon>Eurotiales</taxon>
        <taxon>Aspergillaceae</taxon>
        <taxon>Aspergillus</taxon>
        <taxon>Aspergillus subgen. Circumdati</taxon>
    </lineage>
</organism>